<comment type="subcellular location">
    <subcellularLocation>
        <location evidence="2">Nucleus</location>
    </subcellularLocation>
</comment>
<dbReference type="GO" id="GO:0016787">
    <property type="term" value="F:hydrolase activity"/>
    <property type="evidence" value="ECO:0007669"/>
    <property type="project" value="UniProtKB-KW"/>
</dbReference>
<comment type="caution">
    <text evidence="10">The sequence shown here is derived from an EMBL/GenBank/DDBJ whole genome shotgun (WGS) entry which is preliminary data.</text>
</comment>
<dbReference type="PANTHER" id="PTHR22930:SF228">
    <property type="entry name" value="PROTEIN ALP1-LIKE"/>
    <property type="match status" value="1"/>
</dbReference>
<name>A0A2I0HW19_PUNGR</name>
<evidence type="ECO:0000256" key="1">
    <source>
        <dbReference type="ARBA" id="ARBA00001968"/>
    </source>
</evidence>
<dbReference type="Pfam" id="PF26138">
    <property type="entry name" value="DUF8040"/>
    <property type="match status" value="1"/>
</dbReference>
<protein>
    <submittedName>
        <fullName evidence="10">Uncharacterized protein</fullName>
    </submittedName>
</protein>
<feature type="domain" description="DDE Tnp4" evidence="8">
    <location>
        <begin position="178"/>
        <end position="301"/>
    </location>
</feature>
<dbReference type="GO" id="GO:0005634">
    <property type="term" value="C:nucleus"/>
    <property type="evidence" value="ECO:0007669"/>
    <property type="project" value="UniProtKB-SubCell"/>
</dbReference>
<keyword evidence="11" id="KW-1185">Reference proteome</keyword>
<dbReference type="OrthoDB" id="1635626at2759"/>
<evidence type="ECO:0000256" key="4">
    <source>
        <dbReference type="ARBA" id="ARBA00022722"/>
    </source>
</evidence>
<keyword evidence="4" id="KW-0540">Nuclease</keyword>
<dbReference type="Pfam" id="PF13359">
    <property type="entry name" value="DDE_Tnp_4"/>
    <property type="match status" value="1"/>
</dbReference>
<keyword evidence="6" id="KW-0378">Hydrolase</keyword>
<comment type="similarity">
    <text evidence="3">Belongs to the HARBI1 family.</text>
</comment>
<evidence type="ECO:0000256" key="6">
    <source>
        <dbReference type="ARBA" id="ARBA00022801"/>
    </source>
</evidence>
<evidence type="ECO:0000259" key="8">
    <source>
        <dbReference type="Pfam" id="PF13359"/>
    </source>
</evidence>
<accession>A0A2I0HW19</accession>
<sequence length="307" mass="35322">MPRNRNSRQNDNQATYEEDYDTELMWIYLALENAVAEQHVPGNIPCRTSSLQGRHYIEEVLANDTRCYENFRMNPHVFHNLCDTLRANYGIKNSRKGMTVEEMVSMFLLVVGHSTRFAVVAERFQHSKETVSRVIKLIVRGIHSLSPTYIRRMNVDVQPEIQRCRKWYPFFKNCFGAIDGTHVAACVPSSVRGTYRNRNNEITQNVLVAYSHDMMFTHVVTGWEGSAHDLRLLSDAATLQSFPAPYGEQYYVVDAGFPNIPGYMAPYKGQMYHRCDFNDDTPPTMEKELFNQRHASFVILLSSVLGC</sequence>
<keyword evidence="5" id="KW-0479">Metal-binding</keyword>
<reference evidence="10 11" key="1">
    <citation type="submission" date="2017-11" db="EMBL/GenBank/DDBJ databases">
        <title>De-novo sequencing of pomegranate (Punica granatum L.) genome.</title>
        <authorList>
            <person name="Akparov Z."/>
            <person name="Amiraslanov A."/>
            <person name="Hajiyeva S."/>
            <person name="Abbasov M."/>
            <person name="Kaur K."/>
            <person name="Hamwieh A."/>
            <person name="Solovyev V."/>
            <person name="Salamov A."/>
            <person name="Braich B."/>
            <person name="Kosarev P."/>
            <person name="Mahmoud A."/>
            <person name="Hajiyev E."/>
            <person name="Babayeva S."/>
            <person name="Izzatullayeva V."/>
            <person name="Mammadov A."/>
            <person name="Mammadov A."/>
            <person name="Sharifova S."/>
            <person name="Ojaghi J."/>
            <person name="Eynullazada K."/>
            <person name="Bayramov B."/>
            <person name="Abdulazimova A."/>
            <person name="Shahmuradov I."/>
        </authorList>
    </citation>
    <scope>NUCLEOTIDE SEQUENCE [LARGE SCALE GENOMIC DNA]</scope>
    <source>
        <strain evidence="11">cv. AG2017</strain>
        <tissue evidence="10">Leaf</tissue>
    </source>
</reference>
<gene>
    <name evidence="10" type="ORF">CRG98_043719</name>
</gene>
<evidence type="ECO:0000259" key="9">
    <source>
        <dbReference type="Pfam" id="PF26138"/>
    </source>
</evidence>
<dbReference type="GO" id="GO:0004518">
    <property type="term" value="F:nuclease activity"/>
    <property type="evidence" value="ECO:0007669"/>
    <property type="project" value="UniProtKB-KW"/>
</dbReference>
<dbReference type="Proteomes" id="UP000233551">
    <property type="component" value="Unassembled WGS sequence"/>
</dbReference>
<dbReference type="InterPro" id="IPR058353">
    <property type="entry name" value="DUF8040"/>
</dbReference>
<proteinExistence type="inferred from homology"/>
<dbReference type="STRING" id="22663.A0A2I0HW19"/>
<evidence type="ECO:0000256" key="7">
    <source>
        <dbReference type="ARBA" id="ARBA00023242"/>
    </source>
</evidence>
<dbReference type="AlphaFoldDB" id="A0A2I0HW19"/>
<keyword evidence="7" id="KW-0539">Nucleus</keyword>
<evidence type="ECO:0000313" key="11">
    <source>
        <dbReference type="Proteomes" id="UP000233551"/>
    </source>
</evidence>
<dbReference type="InterPro" id="IPR045249">
    <property type="entry name" value="HARBI1-like"/>
</dbReference>
<dbReference type="InterPro" id="IPR027806">
    <property type="entry name" value="HARBI1_dom"/>
</dbReference>
<evidence type="ECO:0000256" key="5">
    <source>
        <dbReference type="ARBA" id="ARBA00022723"/>
    </source>
</evidence>
<dbReference type="GeneID" id="116190210"/>
<comment type="cofactor">
    <cofactor evidence="1">
        <name>a divalent metal cation</name>
        <dbReference type="ChEBI" id="CHEBI:60240"/>
    </cofactor>
</comment>
<dbReference type="GO" id="GO:0046872">
    <property type="term" value="F:metal ion binding"/>
    <property type="evidence" value="ECO:0007669"/>
    <property type="project" value="UniProtKB-KW"/>
</dbReference>
<dbReference type="EMBL" id="PGOL01005148">
    <property type="protein sequence ID" value="PKI35895.1"/>
    <property type="molecule type" value="Genomic_DNA"/>
</dbReference>
<feature type="domain" description="DUF8040" evidence="9">
    <location>
        <begin position="48"/>
        <end position="142"/>
    </location>
</feature>
<evidence type="ECO:0000313" key="10">
    <source>
        <dbReference type="EMBL" id="PKI35895.1"/>
    </source>
</evidence>
<evidence type="ECO:0000256" key="3">
    <source>
        <dbReference type="ARBA" id="ARBA00006958"/>
    </source>
</evidence>
<organism evidence="10 11">
    <name type="scientific">Punica granatum</name>
    <name type="common">Pomegranate</name>
    <dbReference type="NCBI Taxonomy" id="22663"/>
    <lineage>
        <taxon>Eukaryota</taxon>
        <taxon>Viridiplantae</taxon>
        <taxon>Streptophyta</taxon>
        <taxon>Embryophyta</taxon>
        <taxon>Tracheophyta</taxon>
        <taxon>Spermatophyta</taxon>
        <taxon>Magnoliopsida</taxon>
        <taxon>eudicotyledons</taxon>
        <taxon>Gunneridae</taxon>
        <taxon>Pentapetalae</taxon>
        <taxon>rosids</taxon>
        <taxon>malvids</taxon>
        <taxon>Myrtales</taxon>
        <taxon>Lythraceae</taxon>
        <taxon>Punica</taxon>
    </lineage>
</organism>
<dbReference type="PANTHER" id="PTHR22930">
    <property type="match status" value="1"/>
</dbReference>
<evidence type="ECO:0000256" key="2">
    <source>
        <dbReference type="ARBA" id="ARBA00004123"/>
    </source>
</evidence>